<evidence type="ECO:0000256" key="2">
    <source>
        <dbReference type="ARBA" id="ARBA00023157"/>
    </source>
</evidence>
<feature type="domain" description="LamG-like jellyroll fold" evidence="4">
    <location>
        <begin position="535"/>
        <end position="678"/>
    </location>
</feature>
<organism evidence="5 6">
    <name type="scientific">Luteolibacter rhizosphaerae</name>
    <dbReference type="NCBI Taxonomy" id="2989719"/>
    <lineage>
        <taxon>Bacteria</taxon>
        <taxon>Pseudomonadati</taxon>
        <taxon>Verrucomicrobiota</taxon>
        <taxon>Verrucomicrobiia</taxon>
        <taxon>Verrucomicrobiales</taxon>
        <taxon>Verrucomicrobiaceae</taxon>
        <taxon>Luteolibacter</taxon>
    </lineage>
</organism>
<evidence type="ECO:0000313" key="5">
    <source>
        <dbReference type="EMBL" id="MCW1916370.1"/>
    </source>
</evidence>
<sequence>MQIIKFLAASTVLGFGLANAALLSHYTFDETTGSVAADSGPAAAPGAIGSNVVLGTPGKFGTAFTFNNDASQNGIVDMANAASFAAINASQAVTVSAWMNWTSSTDNRDTVVFLGNDTVSDRYLDVGATGGVNTANLGGVFGRTRGTGFPSLLASSGLNNGQWHHIAYTSNAATEVTELYVDGVLVASTTTPAFAFPTFNNFEVGRLGRSSPTDAFAGSVDELRIYDSVLTAQEIATLAQGPTGDPALSVASTVSFNTGGAPTTLSVSFSNTGTNQTLTLSGATPVTISGQDAGLFSVTSFDNNLAPGASGAIQLQFTPVAAGDYSATLSIASNDALNPTKQTTLQVKVADPIASVVPLSIDFGSFATSPAAQTQTFTVSNQGAAFDLVVYDLLVSGSQTFSTNTTLPLTVPPGESRDIGVVFDPEGADGNFSASLLVTTDGYNQATFTIPLNAQVKLSNPGASLVSHFSFDSEANVADDSGPNNLDGTVVGDAQRSTAARIGSGALLLDGSGDLIDLGLASGPAYTTQLVSDGDGFTVACWAHVPGSTAIDRTRFFSTYANGASALTEGWGVGRRNTGRTLVATTYGKADYLSPANTAPAAGAWHHYTYVLRNVPVNRVDFYVDGVLVDSRTTTVTGFNDPTSVGFAIGALGRSNAFEGFDGRLDDLRIYNRELAAANVADLYNSAPPLSGYDSWASSFGLDPAGNGAPLEDADRDGLANSVEFLLGASPVSGASVNLPLVTKGANGITFVYRRESAALDQGFVDAVEYSNLLSAGSWSTAVQGVNGVTISSVDLDADTEEVTVTIPTTGNRAFARLKVTAPQ</sequence>
<evidence type="ECO:0000313" key="6">
    <source>
        <dbReference type="Proteomes" id="UP001165653"/>
    </source>
</evidence>
<dbReference type="Gene3D" id="2.60.40.10">
    <property type="entry name" value="Immunoglobulins"/>
    <property type="match status" value="2"/>
</dbReference>
<dbReference type="InterPro" id="IPR013320">
    <property type="entry name" value="ConA-like_dom_sf"/>
</dbReference>
<dbReference type="Proteomes" id="UP001165653">
    <property type="component" value="Unassembled WGS sequence"/>
</dbReference>
<dbReference type="NCBIfam" id="NF012200">
    <property type="entry name" value="choice_anch_D"/>
    <property type="match status" value="2"/>
</dbReference>
<keyword evidence="6" id="KW-1185">Reference proteome</keyword>
<dbReference type="Pfam" id="PF13385">
    <property type="entry name" value="Laminin_G_3"/>
    <property type="match status" value="2"/>
</dbReference>
<keyword evidence="1 3" id="KW-0732">Signal</keyword>
<dbReference type="EMBL" id="JAPDDR010000014">
    <property type="protein sequence ID" value="MCW1916370.1"/>
    <property type="molecule type" value="Genomic_DNA"/>
</dbReference>
<gene>
    <name evidence="5" type="ORF">OJ996_22470</name>
</gene>
<accession>A0ABT3GAW4</accession>
<proteinExistence type="predicted"/>
<keyword evidence="2" id="KW-1015">Disulfide bond</keyword>
<evidence type="ECO:0000259" key="4">
    <source>
        <dbReference type="SMART" id="SM00560"/>
    </source>
</evidence>
<protein>
    <submittedName>
        <fullName evidence="5">Choice-of-anchor D domain-containing protein</fullName>
    </submittedName>
</protein>
<dbReference type="PANTHER" id="PTHR42535:SF2">
    <property type="entry name" value="CHROMOSOME UNDETERMINED SCAFFOLD_146, WHOLE GENOME SHOTGUN SEQUENCE"/>
    <property type="match status" value="1"/>
</dbReference>
<feature type="chain" id="PRO_5045721272" evidence="3">
    <location>
        <begin position="21"/>
        <end position="824"/>
    </location>
</feature>
<dbReference type="InterPro" id="IPR013783">
    <property type="entry name" value="Ig-like_fold"/>
</dbReference>
<reference evidence="5" key="1">
    <citation type="submission" date="2022-10" db="EMBL/GenBank/DDBJ databases">
        <title>Luteolibacter sp. GHJ8, whole genome shotgun sequencing project.</title>
        <authorList>
            <person name="Zhao G."/>
            <person name="Shen L."/>
        </authorList>
    </citation>
    <scope>NUCLEOTIDE SEQUENCE</scope>
    <source>
        <strain evidence="5">GHJ8</strain>
    </source>
</reference>
<feature type="domain" description="LamG-like jellyroll fold" evidence="4">
    <location>
        <begin position="91"/>
        <end position="233"/>
    </location>
</feature>
<dbReference type="RefSeq" id="WP_264515943.1">
    <property type="nucleotide sequence ID" value="NZ_JAPDDR010000014.1"/>
</dbReference>
<comment type="caution">
    <text evidence="5">The sequence shown here is derived from an EMBL/GenBank/DDBJ whole genome shotgun (WGS) entry which is preliminary data.</text>
</comment>
<dbReference type="SMART" id="SM00560">
    <property type="entry name" value="LamGL"/>
    <property type="match status" value="2"/>
</dbReference>
<dbReference type="SUPFAM" id="SSF49899">
    <property type="entry name" value="Concanavalin A-like lectins/glucanases"/>
    <property type="match status" value="2"/>
</dbReference>
<evidence type="ECO:0000256" key="1">
    <source>
        <dbReference type="ARBA" id="ARBA00022729"/>
    </source>
</evidence>
<feature type="signal peptide" evidence="3">
    <location>
        <begin position="1"/>
        <end position="20"/>
    </location>
</feature>
<dbReference type="InterPro" id="IPR006558">
    <property type="entry name" value="LamG-like"/>
</dbReference>
<name>A0ABT3GAW4_9BACT</name>
<evidence type="ECO:0000256" key="3">
    <source>
        <dbReference type="SAM" id="SignalP"/>
    </source>
</evidence>
<dbReference type="Gene3D" id="2.60.120.200">
    <property type="match status" value="2"/>
</dbReference>
<dbReference type="PANTHER" id="PTHR42535">
    <property type="entry name" value="OOKINETE PROTEIN, PUTATIVE-RELATED"/>
    <property type="match status" value="1"/>
</dbReference>